<proteinExistence type="predicted"/>
<organism evidence="8 9">
    <name type="scientific">Modicella reniformis</name>
    <dbReference type="NCBI Taxonomy" id="1440133"/>
    <lineage>
        <taxon>Eukaryota</taxon>
        <taxon>Fungi</taxon>
        <taxon>Fungi incertae sedis</taxon>
        <taxon>Mucoromycota</taxon>
        <taxon>Mortierellomycotina</taxon>
        <taxon>Mortierellomycetes</taxon>
        <taxon>Mortierellales</taxon>
        <taxon>Mortierellaceae</taxon>
        <taxon>Modicella</taxon>
    </lineage>
</organism>
<dbReference type="GO" id="GO:0005524">
    <property type="term" value="F:ATP binding"/>
    <property type="evidence" value="ECO:0007669"/>
    <property type="project" value="UniProtKB-KW"/>
</dbReference>
<evidence type="ECO:0000256" key="1">
    <source>
        <dbReference type="ARBA" id="ARBA00012552"/>
    </source>
</evidence>
<feature type="non-terminal residue" evidence="8">
    <location>
        <position position="1"/>
    </location>
</feature>
<evidence type="ECO:0000256" key="3">
    <source>
        <dbReference type="ARBA" id="ARBA00022801"/>
    </source>
</evidence>
<dbReference type="EC" id="3.6.4.13" evidence="1"/>
<keyword evidence="9" id="KW-1185">Reference proteome</keyword>
<dbReference type="InterPro" id="IPR027417">
    <property type="entry name" value="P-loop_NTPase"/>
</dbReference>
<feature type="region of interest" description="Disordered" evidence="6">
    <location>
        <begin position="184"/>
        <end position="207"/>
    </location>
</feature>
<accession>A0A9P6IQ22</accession>
<gene>
    <name evidence="8" type="ORF">BGZ65_012704</name>
</gene>
<dbReference type="EMBL" id="JAAAHW010008605">
    <property type="protein sequence ID" value="KAF9944056.1"/>
    <property type="molecule type" value="Genomic_DNA"/>
</dbReference>
<dbReference type="SMART" id="SM00490">
    <property type="entry name" value="HELICc"/>
    <property type="match status" value="1"/>
</dbReference>
<protein>
    <recommendedName>
        <fullName evidence="1">RNA helicase</fullName>
        <ecNumber evidence="1">3.6.4.13</ecNumber>
    </recommendedName>
</protein>
<dbReference type="GO" id="GO:0003724">
    <property type="term" value="F:RNA helicase activity"/>
    <property type="evidence" value="ECO:0007669"/>
    <property type="project" value="UniProtKB-EC"/>
</dbReference>
<dbReference type="Gene3D" id="3.40.50.300">
    <property type="entry name" value="P-loop containing nucleotide triphosphate hydrolases"/>
    <property type="match status" value="1"/>
</dbReference>
<evidence type="ECO:0000256" key="4">
    <source>
        <dbReference type="ARBA" id="ARBA00022806"/>
    </source>
</evidence>
<evidence type="ECO:0000259" key="7">
    <source>
        <dbReference type="PROSITE" id="PS51194"/>
    </source>
</evidence>
<keyword evidence="2" id="KW-0547">Nucleotide-binding</keyword>
<feature type="domain" description="Helicase C-terminal" evidence="7">
    <location>
        <begin position="1"/>
        <end position="161"/>
    </location>
</feature>
<dbReference type="InterPro" id="IPR001650">
    <property type="entry name" value="Helicase_C-like"/>
</dbReference>
<dbReference type="Pfam" id="PF00271">
    <property type="entry name" value="Helicase_C"/>
    <property type="match status" value="1"/>
</dbReference>
<keyword evidence="4" id="KW-0347">Helicase</keyword>
<dbReference type="Proteomes" id="UP000749646">
    <property type="component" value="Unassembled WGS sequence"/>
</dbReference>
<keyword evidence="5" id="KW-0067">ATP-binding</keyword>
<keyword evidence="3" id="KW-0378">Hydrolase</keyword>
<name>A0A9P6IQ22_9FUNG</name>
<dbReference type="SUPFAM" id="SSF52540">
    <property type="entry name" value="P-loop containing nucleoside triphosphate hydrolases"/>
    <property type="match status" value="1"/>
</dbReference>
<evidence type="ECO:0000313" key="8">
    <source>
        <dbReference type="EMBL" id="KAF9944056.1"/>
    </source>
</evidence>
<dbReference type="PANTHER" id="PTHR47958">
    <property type="entry name" value="ATP-DEPENDENT RNA HELICASE DBP3"/>
    <property type="match status" value="1"/>
</dbReference>
<evidence type="ECO:0000256" key="6">
    <source>
        <dbReference type="SAM" id="MobiDB-lite"/>
    </source>
</evidence>
<dbReference type="AlphaFoldDB" id="A0A9P6IQ22"/>
<comment type="caution">
    <text evidence="8">The sequence shown here is derived from an EMBL/GenBank/DDBJ whole genome shotgun (WGS) entry which is preliminary data.</text>
</comment>
<dbReference type="CDD" id="cd18787">
    <property type="entry name" value="SF2_C_DEAD"/>
    <property type="match status" value="1"/>
</dbReference>
<sequence>MIMQKVIKVEEQSKEETLINLLCSQPPSRTLIFVSTKHKADHLDDILYNEFLPCISLHGDRNQKERELALQAFKSGRSPILVATSLAARGLDVKDVLHIINFDLCDDIDEYVHRIGRTARAGNPGLATTFYTDGDYVIAPQLTKLLLECNQEVPEFLNEFLPNVDNISYEKDFVDPDTYEQQHPLAMTSSDRQYNDGYRNSRPSETS</sequence>
<dbReference type="PROSITE" id="PS51194">
    <property type="entry name" value="HELICASE_CTER"/>
    <property type="match status" value="1"/>
</dbReference>
<evidence type="ECO:0000256" key="2">
    <source>
        <dbReference type="ARBA" id="ARBA00022741"/>
    </source>
</evidence>
<dbReference type="GO" id="GO:0016787">
    <property type="term" value="F:hydrolase activity"/>
    <property type="evidence" value="ECO:0007669"/>
    <property type="project" value="UniProtKB-KW"/>
</dbReference>
<dbReference type="OrthoDB" id="2349151at2759"/>
<evidence type="ECO:0000256" key="5">
    <source>
        <dbReference type="ARBA" id="ARBA00022840"/>
    </source>
</evidence>
<evidence type="ECO:0000313" key="9">
    <source>
        <dbReference type="Proteomes" id="UP000749646"/>
    </source>
</evidence>
<reference evidence="8" key="1">
    <citation type="journal article" date="2020" name="Fungal Divers.">
        <title>Resolving the Mortierellaceae phylogeny through synthesis of multi-gene phylogenetics and phylogenomics.</title>
        <authorList>
            <person name="Vandepol N."/>
            <person name="Liber J."/>
            <person name="Desiro A."/>
            <person name="Na H."/>
            <person name="Kennedy M."/>
            <person name="Barry K."/>
            <person name="Grigoriev I.V."/>
            <person name="Miller A.N."/>
            <person name="O'Donnell K."/>
            <person name="Stajich J.E."/>
            <person name="Bonito G."/>
        </authorList>
    </citation>
    <scope>NUCLEOTIDE SEQUENCE</scope>
    <source>
        <strain evidence="8">MES-2147</strain>
    </source>
</reference>
<dbReference type="FunFam" id="3.40.50.300:FF:000008">
    <property type="entry name" value="ATP-dependent RNA helicase RhlB"/>
    <property type="match status" value="1"/>
</dbReference>